<evidence type="ECO:0000256" key="1">
    <source>
        <dbReference type="ARBA" id="ARBA00005850"/>
    </source>
</evidence>
<feature type="compositionally biased region" description="Acidic residues" evidence="6">
    <location>
        <begin position="351"/>
        <end position="362"/>
    </location>
</feature>
<dbReference type="Pfam" id="PF01813">
    <property type="entry name" value="ATP-synt_D"/>
    <property type="match status" value="1"/>
</dbReference>
<sequence length="362" mass="42220">MAGHDRLIIFPSRANEVQIKQRIAAAKRGMGLLKRKRDAIDIKLRELKRLMAEKEEEVDYKMRNAIFSITKANLIGTDFNPAYVTDTHLATTTITKRQQKIVGITMHYFELEFSPVAAYPLTGLGCGGQHVQIVRTRFQEVLTDLVAFASLEYMVRMMMYASRQTNMRVNALDHVVIPRFINTHAYICGELEEFEREEFYRLKRSQVKQLEAKIAFTEIIRTKNMTPEELEAYLKRGTYAHPVADVHFDLDDFDRDNVEDRVRQARLQRHLKRMEEQEQAPEDIDAFLKRSSSFSPTPSMVEYMARAQVPYAAEIIAEAKKKKEEQKKRAVEMRKAAEKKNAEQRKRDEEKKDDEENDEPPQ</sequence>
<evidence type="ECO:0000313" key="7">
    <source>
        <dbReference type="Proteomes" id="UP000504634"/>
    </source>
</evidence>
<keyword evidence="3" id="KW-0406">Ion transport</keyword>
<evidence type="ECO:0000256" key="2">
    <source>
        <dbReference type="ARBA" id="ARBA00022448"/>
    </source>
</evidence>
<reference evidence="8" key="1">
    <citation type="submission" date="2025-08" db="UniProtKB">
        <authorList>
            <consortium name="RefSeq"/>
        </authorList>
    </citation>
    <scope>IDENTIFICATION</scope>
    <source>
        <strain evidence="8">11010-0011.00</strain>
        <tissue evidence="8">Whole body</tissue>
    </source>
</reference>
<evidence type="ECO:0000256" key="4">
    <source>
        <dbReference type="ARBA" id="ARBA00045737"/>
    </source>
</evidence>
<dbReference type="AlphaFoldDB" id="A0A6J2T0S2"/>
<dbReference type="CTD" id="36328"/>
<protein>
    <submittedName>
        <fullName evidence="8">V-type proton ATPase subunit D</fullName>
    </submittedName>
</protein>
<gene>
    <name evidence="8" type="primary">LOC115619965</name>
</gene>
<evidence type="ECO:0000256" key="6">
    <source>
        <dbReference type="SAM" id="MobiDB-lite"/>
    </source>
</evidence>
<name>A0A6J2T0S2_DROLE</name>
<feature type="region of interest" description="Disordered" evidence="6">
    <location>
        <begin position="320"/>
        <end position="362"/>
    </location>
</feature>
<comment type="function">
    <text evidence="4">Subunit of the V1 complex of vacuolar(H+)-ATPase (V-ATPase), a multisubunit enzyme composed of a peripheral complex (V1) that hydrolyzes ATP and a membrane integral complex (V0) that translocates protons. V-ATPase is responsible for acidifying and maintaining the pH of intracellular compartments and in some cell types, is targeted to the plasma membrane, where it is responsible for acidifying the extracellular environment.</text>
</comment>
<dbReference type="InterPro" id="IPR002699">
    <property type="entry name" value="V_ATPase_D"/>
</dbReference>
<feature type="compositionally biased region" description="Basic and acidic residues" evidence="6">
    <location>
        <begin position="320"/>
        <end position="350"/>
    </location>
</feature>
<evidence type="ECO:0000256" key="3">
    <source>
        <dbReference type="ARBA" id="ARBA00023065"/>
    </source>
</evidence>
<dbReference type="Proteomes" id="UP000504634">
    <property type="component" value="Unplaced"/>
</dbReference>
<evidence type="ECO:0000313" key="8">
    <source>
        <dbReference type="RefSeq" id="XP_030368860.1"/>
    </source>
</evidence>
<comment type="similarity">
    <text evidence="1">Belongs to the V-ATPase D subunit family.</text>
</comment>
<keyword evidence="7" id="KW-1185">Reference proteome</keyword>
<dbReference type="Gene3D" id="1.10.287.3240">
    <property type="match status" value="1"/>
</dbReference>
<keyword evidence="5" id="KW-0175">Coiled coil</keyword>
<feature type="coiled-coil region" evidence="5">
    <location>
        <begin position="33"/>
        <end position="64"/>
    </location>
</feature>
<dbReference type="GO" id="GO:0046961">
    <property type="term" value="F:proton-transporting ATPase activity, rotational mechanism"/>
    <property type="evidence" value="ECO:0007669"/>
    <property type="project" value="InterPro"/>
</dbReference>
<proteinExistence type="inferred from homology"/>
<keyword evidence="2" id="KW-0813">Transport</keyword>
<dbReference type="NCBIfam" id="TIGR00309">
    <property type="entry name" value="V_ATPase_subD"/>
    <property type="match status" value="1"/>
</dbReference>
<dbReference type="PANTHER" id="PTHR11671">
    <property type="entry name" value="V-TYPE ATP SYNTHASE SUBUNIT D"/>
    <property type="match status" value="1"/>
</dbReference>
<dbReference type="GeneID" id="115619965"/>
<organism evidence="7 8">
    <name type="scientific">Drosophila lebanonensis</name>
    <name type="common">Fruit fly</name>
    <name type="synonym">Scaptodrosophila lebanonensis</name>
    <dbReference type="NCBI Taxonomy" id="7225"/>
    <lineage>
        <taxon>Eukaryota</taxon>
        <taxon>Metazoa</taxon>
        <taxon>Ecdysozoa</taxon>
        <taxon>Arthropoda</taxon>
        <taxon>Hexapoda</taxon>
        <taxon>Insecta</taxon>
        <taxon>Pterygota</taxon>
        <taxon>Neoptera</taxon>
        <taxon>Endopterygota</taxon>
        <taxon>Diptera</taxon>
        <taxon>Brachycera</taxon>
        <taxon>Muscomorpha</taxon>
        <taxon>Ephydroidea</taxon>
        <taxon>Drosophilidae</taxon>
        <taxon>Scaptodrosophila</taxon>
    </lineage>
</organism>
<dbReference type="RefSeq" id="XP_030368860.1">
    <property type="nucleotide sequence ID" value="XM_030513000.1"/>
</dbReference>
<accession>A0A6J2T0S2</accession>
<evidence type="ECO:0000256" key="5">
    <source>
        <dbReference type="SAM" id="Coils"/>
    </source>
</evidence>